<proteinExistence type="predicted"/>
<dbReference type="PANTHER" id="PTHR12526">
    <property type="entry name" value="GLYCOSYLTRANSFERASE"/>
    <property type="match status" value="1"/>
</dbReference>
<gene>
    <name evidence="3" type="ORF">H9926_03645</name>
</gene>
<dbReference type="Pfam" id="PF13439">
    <property type="entry name" value="Glyco_transf_4"/>
    <property type="match status" value="1"/>
</dbReference>
<comment type="caution">
    <text evidence="3">The sequence shown here is derived from an EMBL/GenBank/DDBJ whole genome shotgun (WGS) entry which is preliminary data.</text>
</comment>
<dbReference type="EMBL" id="DWVS01000087">
    <property type="protein sequence ID" value="HJC87094.1"/>
    <property type="molecule type" value="Genomic_DNA"/>
</dbReference>
<reference evidence="3" key="1">
    <citation type="journal article" date="2021" name="PeerJ">
        <title>Extensive microbial diversity within the chicken gut microbiome revealed by metagenomics and culture.</title>
        <authorList>
            <person name="Gilroy R."/>
            <person name="Ravi A."/>
            <person name="Getino M."/>
            <person name="Pursley I."/>
            <person name="Horton D.L."/>
            <person name="Alikhan N.F."/>
            <person name="Baker D."/>
            <person name="Gharbi K."/>
            <person name="Hall N."/>
            <person name="Watson M."/>
            <person name="Adriaenssens E.M."/>
            <person name="Foster-Nyarko E."/>
            <person name="Jarju S."/>
            <person name="Secka A."/>
            <person name="Antonio M."/>
            <person name="Oren A."/>
            <person name="Chaudhuri R.R."/>
            <person name="La Ragione R."/>
            <person name="Hildebrand F."/>
            <person name="Pallen M.J."/>
        </authorList>
    </citation>
    <scope>NUCLEOTIDE SEQUENCE</scope>
    <source>
        <strain evidence="3">ChiBcec1-1630</strain>
    </source>
</reference>
<evidence type="ECO:0000313" key="4">
    <source>
        <dbReference type="Proteomes" id="UP000823922"/>
    </source>
</evidence>
<evidence type="ECO:0000313" key="3">
    <source>
        <dbReference type="EMBL" id="HJC87094.1"/>
    </source>
</evidence>
<feature type="non-terminal residue" evidence="3">
    <location>
        <position position="1"/>
    </location>
</feature>
<dbReference type="Proteomes" id="UP000823922">
    <property type="component" value="Unassembled WGS sequence"/>
</dbReference>
<dbReference type="Gene3D" id="3.40.50.2000">
    <property type="entry name" value="Glycogen Phosphorylase B"/>
    <property type="match status" value="2"/>
</dbReference>
<dbReference type="AlphaFoldDB" id="A0A9D2QJ63"/>
<dbReference type="GO" id="GO:0016757">
    <property type="term" value="F:glycosyltransferase activity"/>
    <property type="evidence" value="ECO:0007669"/>
    <property type="project" value="InterPro"/>
</dbReference>
<feature type="domain" description="Glycosyl transferase family 1" evidence="1">
    <location>
        <begin position="137"/>
        <end position="302"/>
    </location>
</feature>
<organism evidence="3 4">
    <name type="scientific">Candidatus Eisenbergiella intestinigallinarum</name>
    <dbReference type="NCBI Taxonomy" id="2838549"/>
    <lineage>
        <taxon>Bacteria</taxon>
        <taxon>Bacillati</taxon>
        <taxon>Bacillota</taxon>
        <taxon>Clostridia</taxon>
        <taxon>Lachnospirales</taxon>
        <taxon>Lachnospiraceae</taxon>
        <taxon>Eisenbergiella</taxon>
    </lineage>
</organism>
<evidence type="ECO:0000259" key="2">
    <source>
        <dbReference type="Pfam" id="PF13439"/>
    </source>
</evidence>
<dbReference type="InterPro" id="IPR001296">
    <property type="entry name" value="Glyco_trans_1"/>
</dbReference>
<dbReference type="PANTHER" id="PTHR12526:SF630">
    <property type="entry name" value="GLYCOSYLTRANSFERASE"/>
    <property type="match status" value="1"/>
</dbReference>
<dbReference type="InterPro" id="IPR028098">
    <property type="entry name" value="Glyco_trans_4-like_N"/>
</dbReference>
<name>A0A9D2QJ63_9FIRM</name>
<dbReference type="Pfam" id="PF00534">
    <property type="entry name" value="Glycos_transf_1"/>
    <property type="match status" value="1"/>
</dbReference>
<accession>A0A9D2QJ63</accession>
<sequence>IITHHFLIEKSPVRILKNGRAFRQLKKLLQKERFDLIHCHNPMGGVLGRLAAGCYSPASILLYTAHGFHFYKKAPWKNWLLYYPVERALAHLTDILITINREDYERGSRFRLRRGGSVWKIPGVGLDVNRFFSEEEKEKRKARLGFPVDSFFILSVGELNQNKNHRTVIRALSQMEETDICYGICGRGESRKELEKLIEKEGLADRVKLLGYRKDIEEILPAADCFLFPSRREGFGMAAVEAMAAGLPLITSDCRGTREYMRNGMTGIVCRKNRPESYIQAIRQLKNDPEIRRRMGRTSRKRARSFSADATTDVMRQIYRTAAEKYENVNQE</sequence>
<dbReference type="CDD" id="cd03808">
    <property type="entry name" value="GT4_CapM-like"/>
    <property type="match status" value="1"/>
</dbReference>
<feature type="domain" description="Glycosyltransferase subfamily 4-like N-terminal" evidence="2">
    <location>
        <begin position="13"/>
        <end position="106"/>
    </location>
</feature>
<dbReference type="SUPFAM" id="SSF53756">
    <property type="entry name" value="UDP-Glycosyltransferase/glycogen phosphorylase"/>
    <property type="match status" value="1"/>
</dbReference>
<reference evidence="3" key="2">
    <citation type="submission" date="2021-04" db="EMBL/GenBank/DDBJ databases">
        <authorList>
            <person name="Gilroy R."/>
        </authorList>
    </citation>
    <scope>NUCLEOTIDE SEQUENCE</scope>
    <source>
        <strain evidence="3">ChiBcec1-1630</strain>
    </source>
</reference>
<evidence type="ECO:0000259" key="1">
    <source>
        <dbReference type="Pfam" id="PF00534"/>
    </source>
</evidence>
<protein>
    <submittedName>
        <fullName evidence="3">Glycosyltransferase family 4 protein</fullName>
    </submittedName>
</protein>